<dbReference type="CDD" id="cd02860">
    <property type="entry name" value="E_set_Pullulanase"/>
    <property type="match status" value="1"/>
</dbReference>
<dbReference type="Gene3D" id="2.60.40.1130">
    <property type="entry name" value="Rab geranylgeranyltransferase alpha-subunit, insert domain"/>
    <property type="match status" value="1"/>
</dbReference>
<reference evidence="4 5" key="2">
    <citation type="submission" date="2019-09" db="EMBL/GenBank/DDBJ databases">
        <authorList>
            <person name="Jin C."/>
        </authorList>
    </citation>
    <scope>NUCLEOTIDE SEQUENCE [LARGE SCALE GENOMIC DNA]</scope>
    <source>
        <strain evidence="4 5">AN110305</strain>
    </source>
</reference>
<evidence type="ECO:0000259" key="3">
    <source>
        <dbReference type="SMART" id="SM00642"/>
    </source>
</evidence>
<dbReference type="Pfam" id="PF11852">
    <property type="entry name" value="Pullul_strch_C"/>
    <property type="match status" value="1"/>
</dbReference>
<dbReference type="Proteomes" id="UP000323454">
    <property type="component" value="Unassembled WGS sequence"/>
</dbReference>
<dbReference type="InterPro" id="IPR040671">
    <property type="entry name" value="Pullulanase_N2"/>
</dbReference>
<dbReference type="InterPro" id="IPR013783">
    <property type="entry name" value="Ig-like_fold"/>
</dbReference>
<dbReference type="InterPro" id="IPR014756">
    <property type="entry name" value="Ig_E-set"/>
</dbReference>
<dbReference type="Pfam" id="PF17967">
    <property type="entry name" value="Pullulanase_N2"/>
    <property type="match status" value="1"/>
</dbReference>
<dbReference type="NCBIfam" id="TIGR02103">
    <property type="entry name" value="pullul_strch"/>
    <property type="match status" value="1"/>
</dbReference>
<name>A0A5B2XT83_9PSEU</name>
<dbReference type="OrthoDB" id="9802433at2"/>
<dbReference type="InterPro" id="IPR006047">
    <property type="entry name" value="GH13_cat_dom"/>
</dbReference>
<dbReference type="GO" id="GO:0051060">
    <property type="term" value="F:pullulanase activity"/>
    <property type="evidence" value="ECO:0007669"/>
    <property type="project" value="InterPro"/>
</dbReference>
<feature type="chain" id="PRO_5022751364" evidence="2">
    <location>
        <begin position="30"/>
        <end position="915"/>
    </location>
</feature>
<dbReference type="SUPFAM" id="SSF81296">
    <property type="entry name" value="E set domains"/>
    <property type="match status" value="2"/>
</dbReference>
<evidence type="ECO:0000313" key="5">
    <source>
        <dbReference type="Proteomes" id="UP000323454"/>
    </source>
</evidence>
<dbReference type="PANTHER" id="PTHR43002">
    <property type="entry name" value="GLYCOGEN DEBRANCHING ENZYME"/>
    <property type="match status" value="1"/>
</dbReference>
<comment type="caution">
    <text evidence="4">The sequence shown here is derived from an EMBL/GenBank/DDBJ whole genome shotgun (WGS) entry which is preliminary data.</text>
</comment>
<dbReference type="InterPro" id="IPR017853">
    <property type="entry name" value="GH"/>
</dbReference>
<dbReference type="InterPro" id="IPR011839">
    <property type="entry name" value="Pullul_strch"/>
</dbReference>
<keyword evidence="2" id="KW-0732">Signal</keyword>
<evidence type="ECO:0000313" key="4">
    <source>
        <dbReference type="EMBL" id="KAA2266152.1"/>
    </source>
</evidence>
<dbReference type="InterPro" id="IPR013780">
    <property type="entry name" value="Glyco_hydro_b"/>
</dbReference>
<gene>
    <name evidence="4" type="primary">pulA</name>
    <name evidence="4" type="ORF">F0L68_03280</name>
</gene>
<keyword evidence="5" id="KW-1185">Reference proteome</keyword>
<reference evidence="4 5" key="1">
    <citation type="submission" date="2019-09" db="EMBL/GenBank/DDBJ databases">
        <title>Goodfellowia gen. nov., a new genus of the Pseudonocardineae related to Actinoalloteichus, containing Goodfellowia coeruleoviolacea gen. nov., comb. nov. gen. nov., comb. nov.</title>
        <authorList>
            <person name="Labeda D."/>
        </authorList>
    </citation>
    <scope>NUCLEOTIDE SEQUENCE [LARGE SCALE GENOMIC DNA]</scope>
    <source>
        <strain evidence="4 5">AN110305</strain>
    </source>
</reference>
<dbReference type="RefSeq" id="WP_149847890.1">
    <property type="nucleotide sequence ID" value="NZ_VUOB01000003.1"/>
</dbReference>
<dbReference type="InterPro" id="IPR024561">
    <property type="entry name" value="Pullul_strch_C"/>
</dbReference>
<feature type="domain" description="Glycosyl hydrolase family 13 catalytic" evidence="3">
    <location>
        <begin position="356"/>
        <end position="760"/>
    </location>
</feature>
<dbReference type="EMBL" id="VUOB01000003">
    <property type="protein sequence ID" value="KAA2266152.1"/>
    <property type="molecule type" value="Genomic_DNA"/>
</dbReference>
<sequence length="915" mass="97533">MGRGRPRTGFAVLVALLTGPFLTATPAVAAPGQADTDLGRARAVWLSREFVVWDAGDPSGGPSAYQLRTDPDGRIAVAGGGIRGGVALPMDPAPGGLPPELAAKFPYLRGKPAFRLRQSDPATVDDAVRGQVVAVRFGADGGLAQATGVQLAGVLDDRYAAAAGRLDYGPVFAEGRPTLRLWAPTARSVRLKLYGGTPPAPGEAPRAVLDLFRDSESGSWSRAGSPFWIDRYYRYEVTGWQPATHSVRVIDVTDPYSLALSVDSTHSQIVDLADQHTMPAGWREEVAKGLGDNPVAHAVTELHVRDFSIGDDTVPATDRGTYLAFTHRDSAGMRHLRELAEAGMDTVHLMPTFDIATIPERRSDQRTPPCDPAAFAPDSTVQQECVGVTAAVDAYNWGYDPWHYDVPEGSYATSDARSGPARSRQYREMVKSLHDNGNRVVVDVVYNHTAAAGDDPTSVLDRVVPGYYHRLLDDGSIATSTCCANTAPENAMMGKLVVDSVVRWARLYKVDGFRFDLMGHHPKANILAVRAALDALTPQADGVDGRRIRIYGEGWDFGEVAGGARFVQATQANLAGTGIGTFNDRLRDGVRGGGPFDGDPRIQGFASGLAGDPNGSPANGDDAQQSARLVNYADLVKLGMAGNLAAYRFRSTSGAEVTGSQVSYNGAPAGYTAAPAEAITYVDAHDNETLYDALAYKLPQRTSMADRVRCQLLALAPVLLGQGQPFVLAGTEFLRSKSFDRNSFNSGDWFNRYDPLLRANGFAGGLPPAADNADKWPYARPLLGDPALLPKPADLRAALDGTLWLLRIRQSSPLFTLGDAALVQQKVSFPDPGPLAGPGVVVQHLDDTVGPDVDPARRGVVVVLNPRPEPQTVALPPGGGWRPHELQAGAPDTARLGPSGDTVAVQARTVVVLER</sequence>
<accession>A0A5B2XT83</accession>
<proteinExistence type="inferred from homology"/>
<dbReference type="AlphaFoldDB" id="A0A5B2XT83"/>
<dbReference type="Gene3D" id="3.20.20.80">
    <property type="entry name" value="Glycosidases"/>
    <property type="match status" value="1"/>
</dbReference>
<comment type="similarity">
    <text evidence="1">Belongs to the glycosyl hydrolase 13 family.</text>
</comment>
<dbReference type="SUPFAM" id="SSF51445">
    <property type="entry name" value="(Trans)glycosidases"/>
    <property type="match status" value="1"/>
</dbReference>
<feature type="signal peptide" evidence="2">
    <location>
        <begin position="1"/>
        <end position="29"/>
    </location>
</feature>
<dbReference type="CDD" id="cd11341">
    <property type="entry name" value="AmyAc_Pullulanase_LD-like"/>
    <property type="match status" value="1"/>
</dbReference>
<evidence type="ECO:0000256" key="2">
    <source>
        <dbReference type="SAM" id="SignalP"/>
    </source>
</evidence>
<evidence type="ECO:0000256" key="1">
    <source>
        <dbReference type="ARBA" id="ARBA00008061"/>
    </source>
</evidence>
<dbReference type="Gene3D" id="2.60.40.10">
    <property type="entry name" value="Immunoglobulins"/>
    <property type="match status" value="1"/>
</dbReference>
<dbReference type="Gene3D" id="2.60.40.1180">
    <property type="entry name" value="Golgi alpha-mannosidase II"/>
    <property type="match status" value="1"/>
</dbReference>
<dbReference type="SMART" id="SM00642">
    <property type="entry name" value="Aamy"/>
    <property type="match status" value="1"/>
</dbReference>
<dbReference type="SUPFAM" id="SSF51011">
    <property type="entry name" value="Glycosyl hydrolase domain"/>
    <property type="match status" value="1"/>
</dbReference>
<dbReference type="GO" id="GO:0005975">
    <property type="term" value="P:carbohydrate metabolic process"/>
    <property type="evidence" value="ECO:0007669"/>
    <property type="project" value="InterPro"/>
</dbReference>
<organism evidence="4 5">
    <name type="scientific">Solihabitans fulvus</name>
    <dbReference type="NCBI Taxonomy" id="1892852"/>
    <lineage>
        <taxon>Bacteria</taxon>
        <taxon>Bacillati</taxon>
        <taxon>Actinomycetota</taxon>
        <taxon>Actinomycetes</taxon>
        <taxon>Pseudonocardiales</taxon>
        <taxon>Pseudonocardiaceae</taxon>
        <taxon>Solihabitans</taxon>
    </lineage>
</organism>
<protein>
    <submittedName>
        <fullName evidence="4">Pullulanase-type alpha-1,6-glucosidase</fullName>
    </submittedName>
</protein>